<keyword evidence="8" id="KW-0067">ATP-binding</keyword>
<evidence type="ECO:0000256" key="15">
    <source>
        <dbReference type="ARBA" id="ARBA00081350"/>
    </source>
</evidence>
<dbReference type="EMBL" id="FOBF01000025">
    <property type="protein sequence ID" value="SEN36819.1"/>
    <property type="molecule type" value="Genomic_DNA"/>
</dbReference>
<reference evidence="19 20" key="1">
    <citation type="submission" date="2016-10" db="EMBL/GenBank/DDBJ databases">
        <authorList>
            <person name="de Groot N.N."/>
        </authorList>
    </citation>
    <scope>NUCLEOTIDE SEQUENCE [LARGE SCALE GENOMIC DNA]</scope>
    <source>
        <strain evidence="19 20">DSM 43357</strain>
    </source>
</reference>
<dbReference type="PANTHER" id="PTHR43156:SF2">
    <property type="entry name" value="STAGE II SPORULATION PROTEIN E"/>
    <property type="match status" value="1"/>
</dbReference>
<keyword evidence="7" id="KW-0378">Hydrolase</keyword>
<dbReference type="InterPro" id="IPR036457">
    <property type="entry name" value="PPM-type-like_dom_sf"/>
</dbReference>
<dbReference type="AlphaFoldDB" id="A0A1H8FYV2"/>
<dbReference type="Gene3D" id="3.30.450.40">
    <property type="match status" value="1"/>
</dbReference>
<evidence type="ECO:0000256" key="2">
    <source>
        <dbReference type="ARBA" id="ARBA00022553"/>
    </source>
</evidence>
<evidence type="ECO:0000256" key="3">
    <source>
        <dbReference type="ARBA" id="ARBA00022679"/>
    </source>
</evidence>
<evidence type="ECO:0000256" key="7">
    <source>
        <dbReference type="ARBA" id="ARBA00022801"/>
    </source>
</evidence>
<dbReference type="InterPro" id="IPR001932">
    <property type="entry name" value="PPM-type_phosphatase-like_dom"/>
</dbReference>
<evidence type="ECO:0000313" key="19">
    <source>
        <dbReference type="EMBL" id="SEN36819.1"/>
    </source>
</evidence>
<dbReference type="SMART" id="SM00331">
    <property type="entry name" value="PP2C_SIG"/>
    <property type="match status" value="1"/>
</dbReference>
<keyword evidence="2" id="KW-0597">Phosphoprotein</keyword>
<evidence type="ECO:0000256" key="1">
    <source>
        <dbReference type="ARBA" id="ARBA00013081"/>
    </source>
</evidence>
<evidence type="ECO:0000256" key="9">
    <source>
        <dbReference type="ARBA" id="ARBA00022842"/>
    </source>
</evidence>
<evidence type="ECO:0000256" key="8">
    <source>
        <dbReference type="ARBA" id="ARBA00022840"/>
    </source>
</evidence>
<dbReference type="Gene3D" id="3.60.40.10">
    <property type="entry name" value="PPM-type phosphatase domain"/>
    <property type="match status" value="1"/>
</dbReference>
<feature type="compositionally biased region" description="Basic and acidic residues" evidence="16">
    <location>
        <begin position="25"/>
        <end position="48"/>
    </location>
</feature>
<keyword evidence="4" id="KW-0479">Metal-binding</keyword>
<proteinExistence type="predicted"/>
<dbReference type="Pfam" id="PF07228">
    <property type="entry name" value="SpoIIE"/>
    <property type="match status" value="1"/>
</dbReference>
<evidence type="ECO:0000259" key="17">
    <source>
        <dbReference type="SMART" id="SM00065"/>
    </source>
</evidence>
<dbReference type="PANTHER" id="PTHR43156">
    <property type="entry name" value="STAGE II SPORULATION PROTEIN E-RELATED"/>
    <property type="match status" value="1"/>
</dbReference>
<feature type="domain" description="GAF" evidence="17">
    <location>
        <begin position="67"/>
        <end position="214"/>
    </location>
</feature>
<feature type="region of interest" description="Disordered" evidence="16">
    <location>
        <begin position="1"/>
        <end position="48"/>
    </location>
</feature>
<dbReference type="Pfam" id="PF13185">
    <property type="entry name" value="GAF_2"/>
    <property type="match status" value="1"/>
</dbReference>
<keyword evidence="5" id="KW-0547">Nucleotide-binding</keyword>
<evidence type="ECO:0000256" key="5">
    <source>
        <dbReference type="ARBA" id="ARBA00022741"/>
    </source>
</evidence>
<dbReference type="Proteomes" id="UP000198953">
    <property type="component" value="Unassembled WGS sequence"/>
</dbReference>
<dbReference type="InterPro" id="IPR003018">
    <property type="entry name" value="GAF"/>
</dbReference>
<keyword evidence="9" id="KW-0460">Magnesium</keyword>
<evidence type="ECO:0000313" key="20">
    <source>
        <dbReference type="Proteomes" id="UP000198953"/>
    </source>
</evidence>
<dbReference type="InterPro" id="IPR052016">
    <property type="entry name" value="Bact_Sigma-Reg"/>
</dbReference>
<evidence type="ECO:0000256" key="4">
    <source>
        <dbReference type="ARBA" id="ARBA00022723"/>
    </source>
</evidence>
<dbReference type="SUPFAM" id="SSF81606">
    <property type="entry name" value="PP2C-like"/>
    <property type="match status" value="1"/>
</dbReference>
<evidence type="ECO:0000256" key="10">
    <source>
        <dbReference type="ARBA" id="ARBA00022912"/>
    </source>
</evidence>
<dbReference type="SMART" id="SM00065">
    <property type="entry name" value="GAF"/>
    <property type="match status" value="1"/>
</dbReference>
<comment type="catalytic activity">
    <reaction evidence="12">
        <text>O-phospho-L-seryl-[protein] + H2O = L-seryl-[protein] + phosphate</text>
        <dbReference type="Rhea" id="RHEA:20629"/>
        <dbReference type="Rhea" id="RHEA-COMP:9863"/>
        <dbReference type="Rhea" id="RHEA-COMP:11604"/>
        <dbReference type="ChEBI" id="CHEBI:15377"/>
        <dbReference type="ChEBI" id="CHEBI:29999"/>
        <dbReference type="ChEBI" id="CHEBI:43474"/>
        <dbReference type="ChEBI" id="CHEBI:83421"/>
        <dbReference type="EC" id="3.1.3.16"/>
    </reaction>
</comment>
<evidence type="ECO:0000256" key="11">
    <source>
        <dbReference type="ARBA" id="ARBA00023211"/>
    </source>
</evidence>
<protein>
    <recommendedName>
        <fullName evidence="1">protein-serine/threonine phosphatase</fullName>
        <ecNumber evidence="1">3.1.3.16</ecNumber>
    </recommendedName>
    <alternativeName>
        <fullName evidence="15">Protein-serine/threonine phosphatase</fullName>
    </alternativeName>
    <alternativeName>
        <fullName evidence="14">Serine/threonine-protein kinase</fullName>
    </alternativeName>
</protein>
<keyword evidence="6" id="KW-0418">Kinase</keyword>
<evidence type="ECO:0000256" key="12">
    <source>
        <dbReference type="ARBA" id="ARBA00047761"/>
    </source>
</evidence>
<evidence type="ECO:0000256" key="16">
    <source>
        <dbReference type="SAM" id="MobiDB-lite"/>
    </source>
</evidence>
<organism evidence="19 20">
    <name type="scientific">Nonomuraea pusilla</name>
    <dbReference type="NCBI Taxonomy" id="46177"/>
    <lineage>
        <taxon>Bacteria</taxon>
        <taxon>Bacillati</taxon>
        <taxon>Actinomycetota</taxon>
        <taxon>Actinomycetes</taxon>
        <taxon>Streptosporangiales</taxon>
        <taxon>Streptosporangiaceae</taxon>
        <taxon>Nonomuraea</taxon>
    </lineage>
</organism>
<accession>A0A1H8FYV2</accession>
<evidence type="ECO:0000256" key="14">
    <source>
        <dbReference type="ARBA" id="ARBA00075117"/>
    </source>
</evidence>
<sequence>MGAQVRQHGEHGTGRPAARAGEPGEGPRDAGGEEPRRPEAGLDRAGLHHERTRRLLEAVLAVSGELELQQVLRTIVDVSADLLDARYAALGVLDENGGFADLITYGVPERTPADVGRLPHGEGLLGTLANAPAPLRVDDVTGDPRFTGFPEGHPVMHTLLGVPILVRGALYGNLYLADRRSGGPFSEGDEQVVMALAGAAGVAIDNARLYARLRRTTEEFQRRLLPVLPDLGPLRVHAVYRPATEVPQIGGDWYDAIKLPDGTPCLMVGDVMGHDVRAATVMSQISSMLRVIAYDEREPPSRVLHRLDEVLHGLHSGSMATVVLARVEQAGERAGDGWRLSWCSAGHPPPLLVTAGGRARYLGGDGGHPLGVDPSLVRPDHEQVVEAGATVLLYTDGLIERRGRELRAGMEDLARAAGEAAGRPLDAMCEHVLARCGDHFEDDIALLAVRLPAPAG</sequence>
<dbReference type="InterPro" id="IPR029016">
    <property type="entry name" value="GAF-like_dom_sf"/>
</dbReference>
<evidence type="ECO:0000256" key="6">
    <source>
        <dbReference type="ARBA" id="ARBA00022777"/>
    </source>
</evidence>
<dbReference type="GO" id="GO:0046872">
    <property type="term" value="F:metal ion binding"/>
    <property type="evidence" value="ECO:0007669"/>
    <property type="project" value="UniProtKB-KW"/>
</dbReference>
<dbReference type="FunFam" id="3.60.40.10:FF:000005">
    <property type="entry name" value="Serine/threonine protein phosphatase"/>
    <property type="match status" value="1"/>
</dbReference>
<dbReference type="GO" id="GO:0005524">
    <property type="term" value="F:ATP binding"/>
    <property type="evidence" value="ECO:0007669"/>
    <property type="project" value="UniProtKB-KW"/>
</dbReference>
<gene>
    <name evidence="19" type="ORF">SAMN05660976_07405</name>
</gene>
<dbReference type="GO" id="GO:0016301">
    <property type="term" value="F:kinase activity"/>
    <property type="evidence" value="ECO:0007669"/>
    <property type="project" value="UniProtKB-KW"/>
</dbReference>
<feature type="domain" description="PPM-type phosphatase" evidence="18">
    <location>
        <begin position="234"/>
        <end position="451"/>
    </location>
</feature>
<name>A0A1H8FYV2_9ACTN</name>
<keyword evidence="20" id="KW-1185">Reference proteome</keyword>
<evidence type="ECO:0000256" key="13">
    <source>
        <dbReference type="ARBA" id="ARBA00056274"/>
    </source>
</evidence>
<evidence type="ECO:0000259" key="18">
    <source>
        <dbReference type="SMART" id="SM00331"/>
    </source>
</evidence>
<dbReference type="EC" id="3.1.3.16" evidence="1"/>
<dbReference type="GO" id="GO:0004722">
    <property type="term" value="F:protein serine/threonine phosphatase activity"/>
    <property type="evidence" value="ECO:0007669"/>
    <property type="project" value="UniProtKB-EC"/>
</dbReference>
<keyword evidence="3" id="KW-0808">Transferase</keyword>
<dbReference type="SUPFAM" id="SSF55781">
    <property type="entry name" value="GAF domain-like"/>
    <property type="match status" value="1"/>
</dbReference>
<dbReference type="RefSeq" id="WP_256257494.1">
    <property type="nucleotide sequence ID" value="NZ_FOBF01000025.1"/>
</dbReference>
<keyword evidence="10" id="KW-0904">Protein phosphatase</keyword>
<dbReference type="STRING" id="46177.SAMN05660976_07405"/>
<comment type="function">
    <text evidence="13">Primarily acts as an independent SigF regulator that is sensitive to the osmosensory signal, mediating the cross talk of PknD with the SigF regulon. Possesses both phosphatase and kinase activities. The kinase domain functions as a classic anti-sigma factor-like kinase to phosphorylate the anti-anti-sigma factor domain at the canonical regulatory site, and the phosphatase domain antagonizes this activity.</text>
</comment>
<keyword evidence="11" id="KW-0464">Manganese</keyword>